<evidence type="ECO:0000313" key="10">
    <source>
        <dbReference type="Proteomes" id="UP001214043"/>
    </source>
</evidence>
<keyword evidence="6" id="KW-0406">Ion transport</keyword>
<keyword evidence="4" id="KW-0630">Potassium</keyword>
<keyword evidence="3" id="KW-0633">Potassium transport</keyword>
<dbReference type="RefSeq" id="WP_274492610.1">
    <property type="nucleotide sequence ID" value="NZ_CP118166.1"/>
</dbReference>
<dbReference type="InterPro" id="IPR036291">
    <property type="entry name" value="NAD(P)-bd_dom_sf"/>
</dbReference>
<dbReference type="Proteomes" id="UP001214043">
    <property type="component" value="Chromosome"/>
</dbReference>
<dbReference type="EMBL" id="CP118166">
    <property type="protein sequence ID" value="WDI30788.1"/>
    <property type="molecule type" value="Genomic_DNA"/>
</dbReference>
<keyword evidence="10" id="KW-1185">Reference proteome</keyword>
<feature type="domain" description="RCK N-terminal" evidence="7">
    <location>
        <begin position="1"/>
        <end position="124"/>
    </location>
</feature>
<evidence type="ECO:0000256" key="4">
    <source>
        <dbReference type="ARBA" id="ARBA00022958"/>
    </source>
</evidence>
<dbReference type="PANTHER" id="PTHR43833">
    <property type="entry name" value="POTASSIUM CHANNEL PROTEIN 2-RELATED-RELATED"/>
    <property type="match status" value="1"/>
</dbReference>
<evidence type="ECO:0000259" key="8">
    <source>
        <dbReference type="PROSITE" id="PS51202"/>
    </source>
</evidence>
<evidence type="ECO:0000256" key="5">
    <source>
        <dbReference type="ARBA" id="ARBA00023027"/>
    </source>
</evidence>
<dbReference type="NCBIfam" id="NF007039">
    <property type="entry name" value="PRK09496.3-2"/>
    <property type="match status" value="1"/>
</dbReference>
<gene>
    <name evidence="9" type="primary">trkA</name>
    <name evidence="9" type="ORF">PUV54_12575</name>
</gene>
<dbReference type="NCBIfam" id="NF007030">
    <property type="entry name" value="PRK09496.1-1"/>
    <property type="match status" value="1"/>
</dbReference>
<sequence length="457" mass="50277">MRVIVCGAGRVGVGIARRLSRENNEVTVVDQSKELIRAVAERLDVKGVVGNGAYPETLEEAGAREADMVIAVTFSDEVNMVACQIAHSLFNVPTKIARVRAQAYLDPRYSDLFSRTHLPIDVIISPEREVSEAIIQRMSTPGAFEIKSFVDGRVWAVGVKLRDDCPIINTPLRQVAELFPDLKITIVAIKRGEHMWRAHSGDQLEPGDRVFFVSDRNDVTRALEIMGEAGRQARRVIIVGGGNIGLFVAKGLEKIGSMKIRLIEKDRKRAEFIAEELERTIVLQGDGLDRAVLREAGVAEAETVVSVTDNDQVNMLACVVAKREGSRRSLALINDLDYGPISEAVGVDRYVDPRATTVSTILQHVRRGRIKGVYSLSDGAAELIDAVALETSPLVDKPLREASLPEGVMIGAVYRDGEVQMPTGDTVISAGDRIVLMSMRENVKDVEQMFRVSIEYF</sequence>
<proteinExistence type="predicted"/>
<dbReference type="SUPFAM" id="SSF51735">
    <property type="entry name" value="NAD(P)-binding Rossmann-fold domains"/>
    <property type="match status" value="2"/>
</dbReference>
<evidence type="ECO:0000259" key="7">
    <source>
        <dbReference type="PROSITE" id="PS51201"/>
    </source>
</evidence>
<dbReference type="GO" id="GO:0005886">
    <property type="term" value="C:plasma membrane"/>
    <property type="evidence" value="ECO:0007669"/>
    <property type="project" value="InterPro"/>
</dbReference>
<dbReference type="PANTHER" id="PTHR43833:SF5">
    <property type="entry name" value="TRK SYSTEM POTASSIUM UPTAKE PROTEIN TRKA"/>
    <property type="match status" value="1"/>
</dbReference>
<dbReference type="Pfam" id="PF02080">
    <property type="entry name" value="TrkA_C"/>
    <property type="match status" value="2"/>
</dbReference>
<evidence type="ECO:0000313" key="9">
    <source>
        <dbReference type="EMBL" id="WDI30788.1"/>
    </source>
</evidence>
<name>A0AAE9ZAP3_9PROT</name>
<protein>
    <recommendedName>
        <fullName evidence="1">Trk system potassium uptake protein TrkA</fullName>
    </recommendedName>
</protein>
<dbReference type="KEGG" id="hfl:PUV54_12575"/>
<dbReference type="PROSITE" id="PS51202">
    <property type="entry name" value="RCK_C"/>
    <property type="match status" value="2"/>
</dbReference>
<feature type="domain" description="RCK N-terminal" evidence="7">
    <location>
        <begin position="233"/>
        <end position="351"/>
    </location>
</feature>
<accession>A0AAE9ZAP3</accession>
<dbReference type="PROSITE" id="PS51201">
    <property type="entry name" value="RCK_N"/>
    <property type="match status" value="2"/>
</dbReference>
<evidence type="ECO:0000256" key="6">
    <source>
        <dbReference type="ARBA" id="ARBA00023065"/>
    </source>
</evidence>
<evidence type="ECO:0000256" key="3">
    <source>
        <dbReference type="ARBA" id="ARBA00022538"/>
    </source>
</evidence>
<dbReference type="InterPro" id="IPR050721">
    <property type="entry name" value="Trk_Ktr_HKT_K-transport"/>
</dbReference>
<dbReference type="NCBIfam" id="NF007031">
    <property type="entry name" value="PRK09496.1-2"/>
    <property type="match status" value="1"/>
</dbReference>
<dbReference type="SUPFAM" id="SSF116726">
    <property type="entry name" value="TrkA C-terminal domain-like"/>
    <property type="match status" value="2"/>
</dbReference>
<keyword evidence="5" id="KW-0520">NAD</keyword>
<dbReference type="PRINTS" id="PR00335">
    <property type="entry name" value="KUPTAKETRKA"/>
</dbReference>
<dbReference type="InterPro" id="IPR036721">
    <property type="entry name" value="RCK_C_sf"/>
</dbReference>
<dbReference type="AlphaFoldDB" id="A0AAE9ZAP3"/>
<feature type="domain" description="RCK C-terminal" evidence="8">
    <location>
        <begin position="371"/>
        <end position="452"/>
    </location>
</feature>
<keyword evidence="2" id="KW-0813">Transport</keyword>
<dbReference type="GO" id="GO:0015079">
    <property type="term" value="F:potassium ion transmembrane transporter activity"/>
    <property type="evidence" value="ECO:0007669"/>
    <property type="project" value="InterPro"/>
</dbReference>
<evidence type="ECO:0000256" key="1">
    <source>
        <dbReference type="ARBA" id="ARBA00017378"/>
    </source>
</evidence>
<dbReference type="InterPro" id="IPR006036">
    <property type="entry name" value="K_uptake_TrkA"/>
</dbReference>
<dbReference type="InterPro" id="IPR003148">
    <property type="entry name" value="RCK_N"/>
</dbReference>
<organism evidence="9 10">
    <name type="scientific">Hyphococcus flavus</name>
    <dbReference type="NCBI Taxonomy" id="1866326"/>
    <lineage>
        <taxon>Bacteria</taxon>
        <taxon>Pseudomonadati</taxon>
        <taxon>Pseudomonadota</taxon>
        <taxon>Alphaproteobacteria</taxon>
        <taxon>Parvularculales</taxon>
        <taxon>Parvularculaceae</taxon>
        <taxon>Hyphococcus</taxon>
    </lineage>
</organism>
<dbReference type="Gene3D" id="3.40.50.720">
    <property type="entry name" value="NAD(P)-binding Rossmann-like Domain"/>
    <property type="match status" value="2"/>
</dbReference>
<reference evidence="9" key="1">
    <citation type="submission" date="2023-02" db="EMBL/GenBank/DDBJ databases">
        <title>Genome sequence of Hyphococcus flavus.</title>
        <authorList>
            <person name="Rong J.-C."/>
            <person name="Zhao Q."/>
            <person name="Yi M."/>
            <person name="Wu J.-Y."/>
        </authorList>
    </citation>
    <scope>NUCLEOTIDE SEQUENCE</scope>
    <source>
        <strain evidence="9">MCCC 1K03223</strain>
    </source>
</reference>
<dbReference type="Pfam" id="PF02254">
    <property type="entry name" value="TrkA_N"/>
    <property type="match status" value="2"/>
</dbReference>
<dbReference type="Gene3D" id="3.30.70.1450">
    <property type="entry name" value="Regulator of K+ conductance, C-terminal domain"/>
    <property type="match status" value="2"/>
</dbReference>
<dbReference type="InterPro" id="IPR006037">
    <property type="entry name" value="RCK_C"/>
</dbReference>
<evidence type="ECO:0000256" key="2">
    <source>
        <dbReference type="ARBA" id="ARBA00022448"/>
    </source>
</evidence>
<dbReference type="NCBIfam" id="NF007032">
    <property type="entry name" value="PRK09496.1-4"/>
    <property type="match status" value="1"/>
</dbReference>
<feature type="domain" description="RCK C-terminal" evidence="8">
    <location>
        <begin position="144"/>
        <end position="228"/>
    </location>
</feature>